<evidence type="ECO:0000256" key="1">
    <source>
        <dbReference type="ARBA" id="ARBA00022679"/>
    </source>
</evidence>
<evidence type="ECO:0000313" key="4">
    <source>
        <dbReference type="EMBL" id="PHU34435.1"/>
    </source>
</evidence>
<proteinExistence type="predicted"/>
<organism evidence="4 5">
    <name type="scientific">Pseudobutyrivibrio ruminis</name>
    <dbReference type="NCBI Taxonomy" id="46206"/>
    <lineage>
        <taxon>Bacteria</taxon>
        <taxon>Bacillati</taxon>
        <taxon>Bacillota</taxon>
        <taxon>Clostridia</taxon>
        <taxon>Lachnospirales</taxon>
        <taxon>Lachnospiraceae</taxon>
        <taxon>Pseudobutyrivibrio</taxon>
    </lineage>
</organism>
<reference evidence="4 5" key="1">
    <citation type="submission" date="2017-10" db="EMBL/GenBank/DDBJ databases">
        <title>Resolving the taxonomy of Roseburia spp., Eubacterium rectale and Agathobacter spp. through phylogenomic analysis.</title>
        <authorList>
            <person name="Sheridan P.O."/>
            <person name="Walker A.W."/>
            <person name="Duncan S.H."/>
            <person name="Scott K.P."/>
            <person name="Toole P.W.O."/>
            <person name="Luis P."/>
            <person name="Flint H.J."/>
        </authorList>
    </citation>
    <scope>NUCLEOTIDE SEQUENCE [LARGE SCALE GENOMIC DNA]</scope>
    <source>
        <strain evidence="4 5">JK626</strain>
    </source>
</reference>
<evidence type="ECO:0000256" key="2">
    <source>
        <dbReference type="ARBA" id="ARBA00023315"/>
    </source>
</evidence>
<dbReference type="SUPFAM" id="SSF55729">
    <property type="entry name" value="Acyl-CoA N-acyltransferases (Nat)"/>
    <property type="match status" value="1"/>
</dbReference>
<name>A0A2G3DU79_9FIRM</name>
<dbReference type="InterPro" id="IPR000182">
    <property type="entry name" value="GNAT_dom"/>
</dbReference>
<protein>
    <submittedName>
        <fullName evidence="4">N-acetyltransferase</fullName>
    </submittedName>
</protein>
<gene>
    <name evidence="4" type="ORF">CSX01_10250</name>
</gene>
<dbReference type="Gene3D" id="3.40.630.30">
    <property type="match status" value="1"/>
</dbReference>
<dbReference type="AlphaFoldDB" id="A0A2G3DU79"/>
<accession>A0A2G3DU79</accession>
<dbReference type="EMBL" id="PDYF01000024">
    <property type="protein sequence ID" value="PHU34435.1"/>
    <property type="molecule type" value="Genomic_DNA"/>
</dbReference>
<dbReference type="PANTHER" id="PTHR43072">
    <property type="entry name" value="N-ACETYLTRANSFERASE"/>
    <property type="match status" value="1"/>
</dbReference>
<dbReference type="PROSITE" id="PS51186">
    <property type="entry name" value="GNAT"/>
    <property type="match status" value="1"/>
</dbReference>
<feature type="domain" description="N-acetyltransferase" evidence="3">
    <location>
        <begin position="1"/>
        <end position="154"/>
    </location>
</feature>
<dbReference type="Pfam" id="PF00583">
    <property type="entry name" value="Acetyltransf_1"/>
    <property type="match status" value="1"/>
</dbReference>
<dbReference type="Proteomes" id="UP000225889">
    <property type="component" value="Unassembled WGS sequence"/>
</dbReference>
<evidence type="ECO:0000259" key="3">
    <source>
        <dbReference type="PROSITE" id="PS51186"/>
    </source>
</evidence>
<reference evidence="4 5" key="2">
    <citation type="submission" date="2017-10" db="EMBL/GenBank/DDBJ databases">
        <authorList>
            <person name="Banno H."/>
            <person name="Chua N.-H."/>
        </authorList>
    </citation>
    <scope>NUCLEOTIDE SEQUENCE [LARGE SCALE GENOMIC DNA]</scope>
    <source>
        <strain evidence="4 5">JK626</strain>
    </source>
</reference>
<comment type="caution">
    <text evidence="4">The sequence shown here is derived from an EMBL/GenBank/DDBJ whole genome shotgun (WGS) entry which is preliminary data.</text>
</comment>
<sequence>MRREDWDRVRDIYQQALERGISTFNTQCPSFEEWDVAHCKECRYVYEEDGVVCGWITIAPTSGRCVYRGAVEVSVYVDDAWQNRGIGTALLSHLCSESEKNGYWSLYSAIFSINESSIKLHEKCGFRVIGTREKIAKDKYGIWQDTTLMEKRSQMIV</sequence>
<dbReference type="CDD" id="cd04301">
    <property type="entry name" value="NAT_SF"/>
    <property type="match status" value="1"/>
</dbReference>
<dbReference type="GO" id="GO:0016747">
    <property type="term" value="F:acyltransferase activity, transferring groups other than amino-acyl groups"/>
    <property type="evidence" value="ECO:0007669"/>
    <property type="project" value="InterPro"/>
</dbReference>
<evidence type="ECO:0000313" key="5">
    <source>
        <dbReference type="Proteomes" id="UP000225889"/>
    </source>
</evidence>
<dbReference type="InterPro" id="IPR016181">
    <property type="entry name" value="Acyl_CoA_acyltransferase"/>
</dbReference>
<dbReference type="PANTHER" id="PTHR43072:SF23">
    <property type="entry name" value="UPF0039 PROTEIN C11D3.02C"/>
    <property type="match status" value="1"/>
</dbReference>
<keyword evidence="1 4" id="KW-0808">Transferase</keyword>
<keyword evidence="2" id="KW-0012">Acyltransferase</keyword>